<feature type="compositionally biased region" description="Low complexity" evidence="1">
    <location>
        <begin position="328"/>
        <end position="337"/>
    </location>
</feature>
<feature type="non-terminal residue" evidence="2">
    <location>
        <position position="786"/>
    </location>
</feature>
<organism evidence="2">
    <name type="scientific">uncultured Thermomicrobiales bacterium</name>
    <dbReference type="NCBI Taxonomy" id="1645740"/>
    <lineage>
        <taxon>Bacteria</taxon>
        <taxon>Pseudomonadati</taxon>
        <taxon>Thermomicrobiota</taxon>
        <taxon>Thermomicrobia</taxon>
        <taxon>Thermomicrobiales</taxon>
        <taxon>environmental samples</taxon>
    </lineage>
</organism>
<sequence>GSQQHGWGAGAPQGRPPPDHRLLDLRRRSAPAGDGLRRLRPQPLRPRDHRRHRPRPGPGDAGRPRGLHRRRHAADAQERPRAPRRRGRERDRPARQRAGIRRDPDPGESPPGAGQGPFRRPGRRRRRRRHRRRGGGRGRSGGRVLWAVGRRDRPLRRARRRRTPALRRGQGQRFRPRDRPDRRHRRRLRRRPGHRQGPHPLPARCPLGDGAARRGRDVGPDNPRDDRLEQHPGAALESQRHRRSPRPEPEPGPLHRAGGRWRLRGQDRHLPRGPGRARDRDGPQPPRQMDRDPERELSRHQPRPQPVGRHRGRRRRRRHPARRPRPGGPRLRGLPQGAGSGLVHDDHVDRLLQRAEPGLPGGRRLHQHDGERRVSGRRSPRGRLLHRAGDGFGRRRGRTGPGRRAAEKLPSPRAVPLRHPLRRALRHRRVRQGADQGGGRGRLRRPPPGAGRGADAGPLPRDRPRLLRRDLRVWAVREFDGAGRAEWGGDHLHRHLAPRPGPGDDVRPTGDRAHRRRFRPGGGPPRRHRQHPAGQRHDGQPRPGRRRRRPDALPGQDPGQGEADRRPHPGGRRRGHRDREREVPGPRRAGPGRRPGGDRQTGLRGRHPGRDRQRPGSGRVLQARRRDLSVRYPRRRGRGVSGDGRDQDPALRLGRRLRHDHQPDAGHGPGPRRSRPGHRPGPVRGDALRRRRRADHRHPQRLRAAQGLPLPQLRDPPHRNHHPLEPARREGHRRGRHHRLHPRHRQRRDRRPGTLRRHPPRHPLHPRKGLAGDQRREGDGGNGGGL</sequence>
<keyword evidence="2" id="KW-0560">Oxidoreductase</keyword>
<feature type="compositionally biased region" description="Basic and acidic residues" evidence="1">
    <location>
        <begin position="88"/>
        <end position="105"/>
    </location>
</feature>
<dbReference type="EC" id="1.2.5.3" evidence="2"/>
<feature type="compositionally biased region" description="Basic residues" evidence="1">
    <location>
        <begin position="730"/>
        <end position="768"/>
    </location>
</feature>
<feature type="compositionally biased region" description="Basic residues" evidence="1">
    <location>
        <begin position="419"/>
        <end position="431"/>
    </location>
</feature>
<feature type="compositionally biased region" description="Basic residues" evidence="1">
    <location>
        <begin position="375"/>
        <end position="386"/>
    </location>
</feature>
<feature type="non-terminal residue" evidence="2">
    <location>
        <position position="1"/>
    </location>
</feature>
<feature type="region of interest" description="Disordered" evidence="1">
    <location>
        <begin position="484"/>
        <end position="786"/>
    </location>
</feature>
<dbReference type="EMBL" id="CADCWE010000098">
    <property type="protein sequence ID" value="CAA9537897.1"/>
    <property type="molecule type" value="Genomic_DNA"/>
</dbReference>
<evidence type="ECO:0000313" key="2">
    <source>
        <dbReference type="EMBL" id="CAA9537897.1"/>
    </source>
</evidence>
<gene>
    <name evidence="2" type="ORF">AVDCRST_MAG73-1599</name>
</gene>
<feature type="compositionally biased region" description="Basic residues" evidence="1">
    <location>
        <begin position="308"/>
        <end position="325"/>
    </location>
</feature>
<feature type="compositionally biased region" description="Basic residues" evidence="1">
    <location>
        <begin position="513"/>
        <end position="531"/>
    </location>
</feature>
<dbReference type="GO" id="GO:0008805">
    <property type="term" value="F:carbon-monoxide oxygenase activity"/>
    <property type="evidence" value="ECO:0007669"/>
    <property type="project" value="UniProtKB-EC"/>
</dbReference>
<proteinExistence type="predicted"/>
<feature type="compositionally biased region" description="Basic and acidic residues" evidence="1">
    <location>
        <begin position="211"/>
        <end position="230"/>
    </location>
</feature>
<feature type="region of interest" description="Disordered" evidence="1">
    <location>
        <begin position="1"/>
        <end position="343"/>
    </location>
</feature>
<feature type="compositionally biased region" description="Basic residues" evidence="1">
    <location>
        <begin position="153"/>
        <end position="165"/>
    </location>
</feature>
<feature type="compositionally biased region" description="Basic residues" evidence="1">
    <location>
        <begin position="182"/>
        <end position="197"/>
    </location>
</feature>
<feature type="compositionally biased region" description="Low complexity" evidence="1">
    <location>
        <begin position="110"/>
        <end position="119"/>
    </location>
</feature>
<feature type="compositionally biased region" description="Basic and acidic residues" evidence="1">
    <location>
        <begin position="715"/>
        <end position="729"/>
    </location>
</feature>
<feature type="compositionally biased region" description="Basic and acidic residues" evidence="1">
    <location>
        <begin position="502"/>
        <end position="512"/>
    </location>
</feature>
<dbReference type="AlphaFoldDB" id="A0A6J4U461"/>
<protein>
    <submittedName>
        <fullName evidence="2">Aerobic carbon monoxide dehydrogenase (Quinone), large chain</fullName>
        <ecNumber evidence="2">1.2.5.3</ecNumber>
    </submittedName>
</protein>
<feature type="compositionally biased region" description="Basic and acidic residues" evidence="1">
    <location>
        <begin position="17"/>
        <end position="27"/>
    </location>
</feature>
<evidence type="ECO:0000256" key="1">
    <source>
        <dbReference type="SAM" id="MobiDB-lite"/>
    </source>
</evidence>
<feature type="compositionally biased region" description="Basic residues" evidence="1">
    <location>
        <begin position="689"/>
        <end position="701"/>
    </location>
</feature>
<feature type="region of interest" description="Disordered" evidence="1">
    <location>
        <begin position="355"/>
        <end position="463"/>
    </location>
</feature>
<accession>A0A6J4U461</accession>
<feature type="compositionally biased region" description="Basic and acidic residues" evidence="1">
    <location>
        <begin position="264"/>
        <end position="299"/>
    </location>
</feature>
<name>A0A6J4U461_9BACT</name>
<feature type="compositionally biased region" description="Basic residues" evidence="1">
    <location>
        <begin position="120"/>
        <end position="136"/>
    </location>
</feature>
<reference evidence="2" key="1">
    <citation type="submission" date="2020-02" db="EMBL/GenBank/DDBJ databases">
        <authorList>
            <person name="Meier V. D."/>
        </authorList>
    </citation>
    <scope>NUCLEOTIDE SEQUENCE</scope>
    <source>
        <strain evidence="2">AVDCRST_MAG73</strain>
    </source>
</reference>